<protein>
    <submittedName>
        <fullName evidence="1">Uncharacterized protein</fullName>
    </submittedName>
</protein>
<dbReference type="Proteomes" id="UP001156905">
    <property type="component" value="Unassembled WGS sequence"/>
</dbReference>
<name>A0ABQ6B7P4_9BRAD</name>
<accession>A0ABQ6B7P4</accession>
<keyword evidence="2" id="KW-1185">Reference proteome</keyword>
<sequence length="94" mass="10269">MGGRRLLDRELMVARARKEFALDQLVPREKEANRLALSCSGSALILKSPAHHIGKQAPRVPAMIVGGAIEHPEVRKQVRPVPATHLCCLNQAST</sequence>
<evidence type="ECO:0000313" key="1">
    <source>
        <dbReference type="EMBL" id="GLR89685.1"/>
    </source>
</evidence>
<organism evidence="1 2">
    <name type="scientific">Bradyrhizobium iriomotense</name>
    <dbReference type="NCBI Taxonomy" id="441950"/>
    <lineage>
        <taxon>Bacteria</taxon>
        <taxon>Pseudomonadati</taxon>
        <taxon>Pseudomonadota</taxon>
        <taxon>Alphaproteobacteria</taxon>
        <taxon>Hyphomicrobiales</taxon>
        <taxon>Nitrobacteraceae</taxon>
        <taxon>Bradyrhizobium</taxon>
    </lineage>
</organism>
<proteinExistence type="predicted"/>
<reference evidence="2" key="1">
    <citation type="journal article" date="2019" name="Int. J. Syst. Evol. Microbiol.">
        <title>The Global Catalogue of Microorganisms (GCM) 10K type strain sequencing project: providing services to taxonomists for standard genome sequencing and annotation.</title>
        <authorList>
            <consortium name="The Broad Institute Genomics Platform"/>
            <consortium name="The Broad Institute Genome Sequencing Center for Infectious Disease"/>
            <person name="Wu L."/>
            <person name="Ma J."/>
        </authorList>
    </citation>
    <scope>NUCLEOTIDE SEQUENCE [LARGE SCALE GENOMIC DNA]</scope>
    <source>
        <strain evidence="2">NBRC 102520</strain>
    </source>
</reference>
<evidence type="ECO:0000313" key="2">
    <source>
        <dbReference type="Proteomes" id="UP001156905"/>
    </source>
</evidence>
<gene>
    <name evidence="1" type="ORF">GCM10007857_63990</name>
</gene>
<comment type="caution">
    <text evidence="1">The sequence shown here is derived from an EMBL/GenBank/DDBJ whole genome shotgun (WGS) entry which is preliminary data.</text>
</comment>
<dbReference type="EMBL" id="BSOW01000027">
    <property type="protein sequence ID" value="GLR89685.1"/>
    <property type="molecule type" value="Genomic_DNA"/>
</dbReference>